<organism evidence="4 5">
    <name type="scientific">Actinocrispum wychmicini</name>
    <dbReference type="NCBI Taxonomy" id="1213861"/>
    <lineage>
        <taxon>Bacteria</taxon>
        <taxon>Bacillati</taxon>
        <taxon>Actinomycetota</taxon>
        <taxon>Actinomycetes</taxon>
        <taxon>Pseudonocardiales</taxon>
        <taxon>Pseudonocardiaceae</taxon>
        <taxon>Actinocrispum</taxon>
    </lineage>
</organism>
<evidence type="ECO:0000259" key="3">
    <source>
        <dbReference type="PROSITE" id="PS01124"/>
    </source>
</evidence>
<sequence>MAARTLYNKILPIYSGSVLKTVAVVLIDEFAPFEFGVLCEVFGVDRTDEGVPPIEFRVCAERPGVPLRTTVGVPLTPDHGLAALADADLVAMPAANIRAEYPPAVLDAIRAASERGSTLLTVCSGAFLLAATGLLDGRLCTTHWRHAQEFAERFPQAKLDPDVLFVDDGDIITSAGTAAGIDACLHYVRRELGAGPATAIARRMVVPPQRDGGQRQYVELPIPESTGDSLEPVLTWMLHNLDAEHTVAGLARRAQLSERTFARRFVAETGTTPLRWLSMQRVLHAQQLLEETTLSVEEVAQKCGFGGAALLRHHFTRVVGVGPKDYRRTFAATLSGRVTATVE</sequence>
<evidence type="ECO:0000313" key="4">
    <source>
        <dbReference type="EMBL" id="TCO65899.1"/>
    </source>
</evidence>
<comment type="caution">
    <text evidence="4">The sequence shown here is derived from an EMBL/GenBank/DDBJ whole genome shotgun (WGS) entry which is preliminary data.</text>
</comment>
<protein>
    <submittedName>
        <fullName evidence="4">Transcriptional regulator GlxA family with amidase domain</fullName>
    </submittedName>
</protein>
<dbReference type="InterPro" id="IPR052158">
    <property type="entry name" value="INH-QAR"/>
</dbReference>
<dbReference type="PANTHER" id="PTHR43130">
    <property type="entry name" value="ARAC-FAMILY TRANSCRIPTIONAL REGULATOR"/>
    <property type="match status" value="1"/>
</dbReference>
<dbReference type="EMBL" id="SLWS01000001">
    <property type="protein sequence ID" value="TCO65899.1"/>
    <property type="molecule type" value="Genomic_DNA"/>
</dbReference>
<dbReference type="SMART" id="SM00342">
    <property type="entry name" value="HTH_ARAC"/>
    <property type="match status" value="1"/>
</dbReference>
<accession>A0A4R2K7G9</accession>
<dbReference type="GO" id="GO:0003700">
    <property type="term" value="F:DNA-binding transcription factor activity"/>
    <property type="evidence" value="ECO:0007669"/>
    <property type="project" value="InterPro"/>
</dbReference>
<evidence type="ECO:0000313" key="5">
    <source>
        <dbReference type="Proteomes" id="UP000295680"/>
    </source>
</evidence>
<dbReference type="PROSITE" id="PS01124">
    <property type="entry name" value="HTH_ARAC_FAMILY_2"/>
    <property type="match status" value="1"/>
</dbReference>
<evidence type="ECO:0000256" key="2">
    <source>
        <dbReference type="ARBA" id="ARBA00023163"/>
    </source>
</evidence>
<keyword evidence="2" id="KW-0804">Transcription</keyword>
<dbReference type="Pfam" id="PF12833">
    <property type="entry name" value="HTH_18"/>
    <property type="match status" value="1"/>
</dbReference>
<reference evidence="4 5" key="1">
    <citation type="submission" date="2019-03" db="EMBL/GenBank/DDBJ databases">
        <title>Genomic Encyclopedia of Type Strains, Phase IV (KMG-IV): sequencing the most valuable type-strain genomes for metagenomic binning, comparative biology and taxonomic classification.</title>
        <authorList>
            <person name="Goeker M."/>
        </authorList>
    </citation>
    <scope>NUCLEOTIDE SEQUENCE [LARGE SCALE GENOMIC DNA]</scope>
    <source>
        <strain evidence="4 5">DSM 45934</strain>
    </source>
</reference>
<dbReference type="InterPro" id="IPR002818">
    <property type="entry name" value="DJ-1/PfpI"/>
</dbReference>
<keyword evidence="1" id="KW-0805">Transcription regulation</keyword>
<dbReference type="InterPro" id="IPR009057">
    <property type="entry name" value="Homeodomain-like_sf"/>
</dbReference>
<dbReference type="InterPro" id="IPR018060">
    <property type="entry name" value="HTH_AraC"/>
</dbReference>
<dbReference type="SUPFAM" id="SSF52317">
    <property type="entry name" value="Class I glutamine amidotransferase-like"/>
    <property type="match status" value="1"/>
</dbReference>
<dbReference type="Proteomes" id="UP000295680">
    <property type="component" value="Unassembled WGS sequence"/>
</dbReference>
<dbReference type="CDD" id="cd03137">
    <property type="entry name" value="GATase1_AraC_1"/>
    <property type="match status" value="1"/>
</dbReference>
<name>A0A4R2K7G9_9PSEU</name>
<feature type="domain" description="HTH araC/xylS-type" evidence="3">
    <location>
        <begin position="231"/>
        <end position="329"/>
    </location>
</feature>
<dbReference type="Gene3D" id="1.10.10.60">
    <property type="entry name" value="Homeodomain-like"/>
    <property type="match status" value="1"/>
</dbReference>
<dbReference type="SUPFAM" id="SSF46689">
    <property type="entry name" value="Homeodomain-like"/>
    <property type="match status" value="2"/>
</dbReference>
<dbReference type="PANTHER" id="PTHR43130:SF3">
    <property type="entry name" value="HTH-TYPE TRANSCRIPTIONAL REGULATOR RV1931C"/>
    <property type="match status" value="1"/>
</dbReference>
<keyword evidence="5" id="KW-1185">Reference proteome</keyword>
<proteinExistence type="predicted"/>
<evidence type="ECO:0000256" key="1">
    <source>
        <dbReference type="ARBA" id="ARBA00023015"/>
    </source>
</evidence>
<dbReference type="GO" id="GO:0043565">
    <property type="term" value="F:sequence-specific DNA binding"/>
    <property type="evidence" value="ECO:0007669"/>
    <property type="project" value="InterPro"/>
</dbReference>
<dbReference type="Gene3D" id="3.40.50.880">
    <property type="match status" value="1"/>
</dbReference>
<dbReference type="AlphaFoldDB" id="A0A4R2K7G9"/>
<gene>
    <name evidence="4" type="ORF">EV192_1011691</name>
</gene>
<dbReference type="Pfam" id="PF01965">
    <property type="entry name" value="DJ-1_PfpI"/>
    <property type="match status" value="1"/>
</dbReference>
<dbReference type="InterPro" id="IPR029062">
    <property type="entry name" value="Class_I_gatase-like"/>
</dbReference>